<reference evidence="1" key="1">
    <citation type="submission" date="2020-08" db="EMBL/GenBank/DDBJ databases">
        <title>Multicomponent nature underlies the extraordinary mechanical properties of spider dragline silk.</title>
        <authorList>
            <person name="Kono N."/>
            <person name="Nakamura H."/>
            <person name="Mori M."/>
            <person name="Yoshida Y."/>
            <person name="Ohtoshi R."/>
            <person name="Malay A.D."/>
            <person name="Moran D.A.P."/>
            <person name="Tomita M."/>
            <person name="Numata K."/>
            <person name="Arakawa K."/>
        </authorList>
    </citation>
    <scope>NUCLEOTIDE SEQUENCE</scope>
</reference>
<name>A0A8X7BX26_9ARAC</name>
<protein>
    <submittedName>
        <fullName evidence="1">Uncharacterized protein</fullName>
    </submittedName>
</protein>
<organism evidence="1 2">
    <name type="scientific">Trichonephila inaurata madagascariensis</name>
    <dbReference type="NCBI Taxonomy" id="2747483"/>
    <lineage>
        <taxon>Eukaryota</taxon>
        <taxon>Metazoa</taxon>
        <taxon>Ecdysozoa</taxon>
        <taxon>Arthropoda</taxon>
        <taxon>Chelicerata</taxon>
        <taxon>Arachnida</taxon>
        <taxon>Araneae</taxon>
        <taxon>Araneomorphae</taxon>
        <taxon>Entelegynae</taxon>
        <taxon>Araneoidea</taxon>
        <taxon>Nephilidae</taxon>
        <taxon>Trichonephila</taxon>
        <taxon>Trichonephila inaurata</taxon>
    </lineage>
</organism>
<dbReference type="AlphaFoldDB" id="A0A8X7BX26"/>
<comment type="caution">
    <text evidence="1">The sequence shown here is derived from an EMBL/GenBank/DDBJ whole genome shotgun (WGS) entry which is preliminary data.</text>
</comment>
<accession>A0A8X7BX26</accession>
<dbReference type="EMBL" id="BMAV01006361">
    <property type="protein sequence ID" value="GFY48241.1"/>
    <property type="molecule type" value="Genomic_DNA"/>
</dbReference>
<sequence>MFNIRNNEVEISVEPPIRNVVLNRVPDEGPQIIQEAKPASQPHYCPGHIPEMRRIEREQDVIIFGLKMKRYTSGNIRQRRVVKVAINRRNSNQQ</sequence>
<proteinExistence type="predicted"/>
<keyword evidence="2" id="KW-1185">Reference proteome</keyword>
<evidence type="ECO:0000313" key="2">
    <source>
        <dbReference type="Proteomes" id="UP000886998"/>
    </source>
</evidence>
<dbReference type="Proteomes" id="UP000886998">
    <property type="component" value="Unassembled WGS sequence"/>
</dbReference>
<evidence type="ECO:0000313" key="1">
    <source>
        <dbReference type="EMBL" id="GFY48241.1"/>
    </source>
</evidence>
<gene>
    <name evidence="1" type="ORF">TNIN_163471</name>
</gene>